<comment type="caution">
    <text evidence="2">The sequence shown here is derived from an EMBL/GenBank/DDBJ whole genome shotgun (WGS) entry which is preliminary data.</text>
</comment>
<name>A0A0L6VSI8_9BASI</name>
<keyword evidence="3" id="KW-1185">Reference proteome</keyword>
<feature type="non-terminal residue" evidence="2">
    <location>
        <position position="1"/>
    </location>
</feature>
<sequence length="194" mass="21828">GTPVEVLIKFSLFIPAKNKKDKKTWVAVSDQTQISVEYRLTFFGDFQNWVAVACNTAFANTGSIITKSIESRTPTIEWLATISRTQRFLKKDKFQVDSHAAYLDWLETAVDNGKSEVNLTLTMPNSDAIKRAAKEDLLAAHAAHQQAMKATSAKRKSVSGKDKEDDSDDEELDTVDWESINTHMTKIYEHNLTN</sequence>
<evidence type="ECO:0000313" key="2">
    <source>
        <dbReference type="EMBL" id="KNZ63582.1"/>
    </source>
</evidence>
<organism evidence="2 3">
    <name type="scientific">Puccinia sorghi</name>
    <dbReference type="NCBI Taxonomy" id="27349"/>
    <lineage>
        <taxon>Eukaryota</taxon>
        <taxon>Fungi</taxon>
        <taxon>Dikarya</taxon>
        <taxon>Basidiomycota</taxon>
        <taxon>Pucciniomycotina</taxon>
        <taxon>Pucciniomycetes</taxon>
        <taxon>Pucciniales</taxon>
        <taxon>Pucciniaceae</taxon>
        <taxon>Puccinia</taxon>
    </lineage>
</organism>
<protein>
    <submittedName>
        <fullName evidence="2">Uncharacterized protein</fullName>
    </submittedName>
</protein>
<accession>A0A0L6VSI8</accession>
<dbReference type="Proteomes" id="UP000037035">
    <property type="component" value="Unassembled WGS sequence"/>
</dbReference>
<feature type="compositionally biased region" description="Acidic residues" evidence="1">
    <location>
        <begin position="165"/>
        <end position="174"/>
    </location>
</feature>
<dbReference type="EMBL" id="LAVV01001389">
    <property type="protein sequence ID" value="KNZ63582.1"/>
    <property type="molecule type" value="Genomic_DNA"/>
</dbReference>
<reference evidence="2 3" key="1">
    <citation type="submission" date="2015-08" db="EMBL/GenBank/DDBJ databases">
        <title>Next Generation Sequencing and Analysis of the Genome of Puccinia sorghi L Schw, the Causal Agent of Maize Common Rust.</title>
        <authorList>
            <person name="Rochi L."/>
            <person name="Burguener G."/>
            <person name="Darino M."/>
            <person name="Turjanski A."/>
            <person name="Kreff E."/>
            <person name="Dieguez M.J."/>
            <person name="Sacco F."/>
        </authorList>
    </citation>
    <scope>NUCLEOTIDE SEQUENCE [LARGE SCALE GENOMIC DNA]</scope>
    <source>
        <strain evidence="2 3">RO10H11247</strain>
    </source>
</reference>
<dbReference type="VEuPathDB" id="FungiDB:VP01_11250g1"/>
<proteinExistence type="predicted"/>
<feature type="region of interest" description="Disordered" evidence="1">
    <location>
        <begin position="144"/>
        <end position="174"/>
    </location>
</feature>
<gene>
    <name evidence="2" type="ORF">VP01_11250g1</name>
</gene>
<dbReference type="AlphaFoldDB" id="A0A0L6VSI8"/>
<feature type="non-terminal residue" evidence="2">
    <location>
        <position position="194"/>
    </location>
</feature>
<evidence type="ECO:0000313" key="3">
    <source>
        <dbReference type="Proteomes" id="UP000037035"/>
    </source>
</evidence>
<evidence type="ECO:0000256" key="1">
    <source>
        <dbReference type="SAM" id="MobiDB-lite"/>
    </source>
</evidence>